<feature type="transmembrane region" description="Helical" evidence="6">
    <location>
        <begin position="63"/>
        <end position="84"/>
    </location>
</feature>
<comment type="similarity">
    <text evidence="5">Belongs to the SAT4 family.</text>
</comment>
<dbReference type="EMBL" id="MDYN01000049">
    <property type="protein sequence ID" value="OQD79502.1"/>
    <property type="molecule type" value="Genomic_DNA"/>
</dbReference>
<dbReference type="GO" id="GO:0016020">
    <property type="term" value="C:membrane"/>
    <property type="evidence" value="ECO:0007669"/>
    <property type="project" value="UniProtKB-SubCell"/>
</dbReference>
<dbReference type="STRING" id="416450.A0A1V6PS16"/>
<evidence type="ECO:0000256" key="3">
    <source>
        <dbReference type="ARBA" id="ARBA00022989"/>
    </source>
</evidence>
<protein>
    <recommendedName>
        <fullName evidence="7">Rhodopsin domain-containing protein</fullName>
    </recommendedName>
</protein>
<feature type="domain" description="Rhodopsin" evidence="7">
    <location>
        <begin position="47"/>
        <end position="98"/>
    </location>
</feature>
<dbReference type="InterPro" id="IPR052337">
    <property type="entry name" value="SAT4-like"/>
</dbReference>
<keyword evidence="2 6" id="KW-0812">Transmembrane</keyword>
<comment type="caution">
    <text evidence="8">The sequence shown here is derived from an EMBL/GenBank/DDBJ whole genome shotgun (WGS) entry which is preliminary data.</text>
</comment>
<reference evidence="9" key="1">
    <citation type="journal article" date="2017" name="Nat. Microbiol.">
        <title>Global analysis of biosynthetic gene clusters reveals vast potential of secondary metabolite production in Penicillium species.</title>
        <authorList>
            <person name="Nielsen J.C."/>
            <person name="Grijseels S."/>
            <person name="Prigent S."/>
            <person name="Ji B."/>
            <person name="Dainat J."/>
            <person name="Nielsen K.F."/>
            <person name="Frisvad J.C."/>
            <person name="Workman M."/>
            <person name="Nielsen J."/>
        </authorList>
    </citation>
    <scope>NUCLEOTIDE SEQUENCE [LARGE SCALE GENOMIC DNA]</scope>
    <source>
        <strain evidence="9">IBT 31811</strain>
    </source>
</reference>
<dbReference type="PANTHER" id="PTHR33048">
    <property type="entry name" value="PTH11-LIKE INTEGRAL MEMBRANE PROTEIN (AFU_ORTHOLOGUE AFUA_5G11245)"/>
    <property type="match status" value="1"/>
</dbReference>
<name>A0A1V6PS16_9EURO</name>
<evidence type="ECO:0000313" key="9">
    <source>
        <dbReference type="Proteomes" id="UP000191672"/>
    </source>
</evidence>
<evidence type="ECO:0000256" key="5">
    <source>
        <dbReference type="ARBA" id="ARBA00038359"/>
    </source>
</evidence>
<keyword evidence="4 6" id="KW-0472">Membrane</keyword>
<dbReference type="InterPro" id="IPR049326">
    <property type="entry name" value="Rhodopsin_dom_fungi"/>
</dbReference>
<evidence type="ECO:0000256" key="1">
    <source>
        <dbReference type="ARBA" id="ARBA00004141"/>
    </source>
</evidence>
<evidence type="ECO:0000256" key="4">
    <source>
        <dbReference type="ARBA" id="ARBA00023136"/>
    </source>
</evidence>
<evidence type="ECO:0000256" key="6">
    <source>
        <dbReference type="SAM" id="Phobius"/>
    </source>
</evidence>
<organism evidence="8 9">
    <name type="scientific">Penicillium antarcticum</name>
    <dbReference type="NCBI Taxonomy" id="416450"/>
    <lineage>
        <taxon>Eukaryota</taxon>
        <taxon>Fungi</taxon>
        <taxon>Dikarya</taxon>
        <taxon>Ascomycota</taxon>
        <taxon>Pezizomycotina</taxon>
        <taxon>Eurotiomycetes</taxon>
        <taxon>Eurotiomycetidae</taxon>
        <taxon>Eurotiales</taxon>
        <taxon>Aspergillaceae</taxon>
        <taxon>Penicillium</taxon>
    </lineage>
</organism>
<keyword evidence="9" id="KW-1185">Reference proteome</keyword>
<accession>A0A1V6PS16</accession>
<dbReference type="AlphaFoldDB" id="A0A1V6PS16"/>
<dbReference type="Proteomes" id="UP000191672">
    <property type="component" value="Unassembled WGS sequence"/>
</dbReference>
<keyword evidence="3 6" id="KW-1133">Transmembrane helix</keyword>
<proteinExistence type="inferred from homology"/>
<comment type="subcellular location">
    <subcellularLocation>
        <location evidence="1">Membrane</location>
        <topology evidence="1">Multi-pass membrane protein</topology>
    </subcellularLocation>
</comment>
<feature type="transmembrane region" description="Helical" evidence="6">
    <location>
        <begin position="30"/>
        <end position="51"/>
    </location>
</feature>
<sequence length="103" mass="11358">MASSPITPAMPPPAGQTSNFVDPPYIGTKFLVVNCVFLPLAAVALFVRTWTRLFIVRSFGSDDYLMIIALLLSCVLTAVTLEMLNWGLGKHMWDVPIQYVSPI</sequence>
<evidence type="ECO:0000259" key="7">
    <source>
        <dbReference type="Pfam" id="PF20684"/>
    </source>
</evidence>
<evidence type="ECO:0000256" key="2">
    <source>
        <dbReference type="ARBA" id="ARBA00022692"/>
    </source>
</evidence>
<evidence type="ECO:0000313" key="8">
    <source>
        <dbReference type="EMBL" id="OQD79502.1"/>
    </source>
</evidence>
<dbReference type="PANTHER" id="PTHR33048:SF47">
    <property type="entry name" value="INTEGRAL MEMBRANE PROTEIN-RELATED"/>
    <property type="match status" value="1"/>
</dbReference>
<gene>
    <name evidence="8" type="ORF">PENANT_c049G00090</name>
</gene>
<dbReference type="Pfam" id="PF20684">
    <property type="entry name" value="Fung_rhodopsin"/>
    <property type="match status" value="1"/>
</dbReference>